<accession>A0A0A8ZAR6</accession>
<evidence type="ECO:0000313" key="1">
    <source>
        <dbReference type="EMBL" id="JAD36489.1"/>
    </source>
</evidence>
<reference evidence="1" key="1">
    <citation type="submission" date="2014-09" db="EMBL/GenBank/DDBJ databases">
        <authorList>
            <person name="Magalhaes I.L.F."/>
            <person name="Oliveira U."/>
            <person name="Santos F.R."/>
            <person name="Vidigal T.H.D.A."/>
            <person name="Brescovit A.D."/>
            <person name="Santos A.J."/>
        </authorList>
    </citation>
    <scope>NUCLEOTIDE SEQUENCE</scope>
    <source>
        <tissue evidence="1">Shoot tissue taken approximately 20 cm above the soil surface</tissue>
    </source>
</reference>
<sequence length="18" mass="2169">MKLLSDHILISKCQCFCW</sequence>
<organism evidence="1">
    <name type="scientific">Arundo donax</name>
    <name type="common">Giant reed</name>
    <name type="synonym">Donax arundinaceus</name>
    <dbReference type="NCBI Taxonomy" id="35708"/>
    <lineage>
        <taxon>Eukaryota</taxon>
        <taxon>Viridiplantae</taxon>
        <taxon>Streptophyta</taxon>
        <taxon>Embryophyta</taxon>
        <taxon>Tracheophyta</taxon>
        <taxon>Spermatophyta</taxon>
        <taxon>Magnoliopsida</taxon>
        <taxon>Liliopsida</taxon>
        <taxon>Poales</taxon>
        <taxon>Poaceae</taxon>
        <taxon>PACMAD clade</taxon>
        <taxon>Arundinoideae</taxon>
        <taxon>Arundineae</taxon>
        <taxon>Arundo</taxon>
    </lineage>
</organism>
<dbReference type="AlphaFoldDB" id="A0A0A8ZAR6"/>
<name>A0A0A8ZAR6_ARUDO</name>
<protein>
    <submittedName>
        <fullName evidence="1">Uncharacterized protein</fullName>
    </submittedName>
</protein>
<dbReference type="EMBL" id="GBRH01261406">
    <property type="protein sequence ID" value="JAD36489.1"/>
    <property type="molecule type" value="Transcribed_RNA"/>
</dbReference>
<proteinExistence type="predicted"/>
<reference evidence="1" key="2">
    <citation type="journal article" date="2015" name="Data Brief">
        <title>Shoot transcriptome of the giant reed, Arundo donax.</title>
        <authorList>
            <person name="Barrero R.A."/>
            <person name="Guerrero F.D."/>
            <person name="Moolhuijzen P."/>
            <person name="Goolsby J.A."/>
            <person name="Tidwell J."/>
            <person name="Bellgard S.E."/>
            <person name="Bellgard M.I."/>
        </authorList>
    </citation>
    <scope>NUCLEOTIDE SEQUENCE</scope>
    <source>
        <tissue evidence="1">Shoot tissue taken approximately 20 cm above the soil surface</tissue>
    </source>
</reference>